<dbReference type="PRINTS" id="PR00412">
    <property type="entry name" value="EPOXHYDRLASE"/>
</dbReference>
<comment type="caution">
    <text evidence="3">The sequence shown here is derived from an EMBL/GenBank/DDBJ whole genome shotgun (WGS) entry which is preliminary data.</text>
</comment>
<proteinExistence type="predicted"/>
<dbReference type="RefSeq" id="WP_035667660.1">
    <property type="nucleotide sequence ID" value="NZ_BAUV01000058.1"/>
</dbReference>
<dbReference type="InterPro" id="IPR000073">
    <property type="entry name" value="AB_hydrolase_1"/>
</dbReference>
<keyword evidence="4" id="KW-1185">Reference proteome</keyword>
<evidence type="ECO:0000259" key="2">
    <source>
        <dbReference type="Pfam" id="PF00561"/>
    </source>
</evidence>
<feature type="domain" description="AB hydrolase-1" evidence="2">
    <location>
        <begin position="27"/>
        <end position="272"/>
    </location>
</feature>
<protein>
    <submittedName>
        <fullName evidence="3">Epoxide hydrolase</fullName>
    </submittedName>
</protein>
<reference evidence="3 4" key="1">
    <citation type="journal article" date="2014" name="Genome Announc.">
        <title>Draft Genome Sequences of Three Alkaliphilic Bacillus Strains, Bacillus wakoensis JCM 9140T, Bacillus akibai JCM 9157T, and Bacillus hemicellulosilyticus JCM 9152T.</title>
        <authorList>
            <person name="Yuki M."/>
            <person name="Oshima K."/>
            <person name="Suda W."/>
            <person name="Oshida Y."/>
            <person name="Kitamura K."/>
            <person name="Iida T."/>
            <person name="Hattori M."/>
            <person name="Ohkuma M."/>
        </authorList>
    </citation>
    <scope>NUCLEOTIDE SEQUENCE [LARGE SCALE GENOMIC DNA]</scope>
    <source>
        <strain evidence="3 4">JCM 9157</strain>
    </source>
</reference>
<dbReference type="OrthoDB" id="9773293at2"/>
<name>W4QYG8_HALA3</name>
<organism evidence="3 4">
    <name type="scientific">Halalkalibacter akibai (strain ATCC 43226 / DSM 21942 / CIP 109018 / JCM 9157 / 1139)</name>
    <name type="common">Bacillus akibai</name>
    <dbReference type="NCBI Taxonomy" id="1236973"/>
    <lineage>
        <taxon>Bacteria</taxon>
        <taxon>Bacillati</taxon>
        <taxon>Bacillota</taxon>
        <taxon>Bacilli</taxon>
        <taxon>Bacillales</taxon>
        <taxon>Bacillaceae</taxon>
        <taxon>Halalkalibacter</taxon>
    </lineage>
</organism>
<dbReference type="SMR" id="W4QYG8"/>
<sequence length="289" mass="33624">MNKLETLFIKTNKTILHTIVAGPKNGPLIILLHGFPEFWYGWRHQIDPLINQGYRVIIPDQRGYNLSQKPTTIHNYTINNLRDDIVGIIEFFQREKAVIVGHDWGGLVAWHLASTKPQYIEQLVIINSPHPVIMKQLQCYFPTQWFKSVYLLFFQIPQLPDALFKLNQFQLFEQILKLTSKKGTFSDDEMRKYKSSWAEEGAITSMLNWYRALYKDSINQVVKTKIHLPVLIIWGQEDTFLSLKLAMNSKQFCSNAKLLMIDGTHWIHLEQPEIVNALMCKFLSGNNCT</sequence>
<dbReference type="Pfam" id="PF00561">
    <property type="entry name" value="Abhydrolase_1"/>
    <property type="match status" value="1"/>
</dbReference>
<dbReference type="AlphaFoldDB" id="W4QYG8"/>
<evidence type="ECO:0000313" key="4">
    <source>
        <dbReference type="Proteomes" id="UP000018896"/>
    </source>
</evidence>
<dbReference type="InterPro" id="IPR000639">
    <property type="entry name" value="Epox_hydrolase-like"/>
</dbReference>
<keyword evidence="1 3" id="KW-0378">Hydrolase</keyword>
<dbReference type="Proteomes" id="UP000018896">
    <property type="component" value="Unassembled WGS sequence"/>
</dbReference>
<dbReference type="InterPro" id="IPR029058">
    <property type="entry name" value="AB_hydrolase_fold"/>
</dbReference>
<accession>W4QYG8</accession>
<dbReference type="PANTHER" id="PTHR43329">
    <property type="entry name" value="EPOXIDE HYDROLASE"/>
    <property type="match status" value="1"/>
</dbReference>
<dbReference type="STRING" id="1236973.JCM9157_4458"/>
<dbReference type="eggNOG" id="COG0596">
    <property type="taxonomic scope" value="Bacteria"/>
</dbReference>
<dbReference type="SUPFAM" id="SSF53474">
    <property type="entry name" value="alpha/beta-Hydrolases"/>
    <property type="match status" value="1"/>
</dbReference>
<evidence type="ECO:0000256" key="1">
    <source>
        <dbReference type="ARBA" id="ARBA00022801"/>
    </source>
</evidence>
<dbReference type="PRINTS" id="PR00111">
    <property type="entry name" value="ABHYDROLASE"/>
</dbReference>
<dbReference type="GO" id="GO:0016787">
    <property type="term" value="F:hydrolase activity"/>
    <property type="evidence" value="ECO:0007669"/>
    <property type="project" value="UniProtKB-KW"/>
</dbReference>
<gene>
    <name evidence="3" type="ORF">JCM9157_4458</name>
</gene>
<dbReference type="EMBL" id="BAUV01000058">
    <property type="protein sequence ID" value="GAE37190.1"/>
    <property type="molecule type" value="Genomic_DNA"/>
</dbReference>
<evidence type="ECO:0000313" key="3">
    <source>
        <dbReference type="EMBL" id="GAE37190.1"/>
    </source>
</evidence>
<dbReference type="Gene3D" id="3.40.50.1820">
    <property type="entry name" value="alpha/beta hydrolase"/>
    <property type="match status" value="1"/>
</dbReference>